<dbReference type="AlphaFoldDB" id="A0A3Q0SHJ1"/>
<reference evidence="2" key="2">
    <citation type="submission" date="2025-09" db="UniProtKB">
        <authorList>
            <consortium name="Ensembl"/>
        </authorList>
    </citation>
    <scope>IDENTIFICATION</scope>
</reference>
<dbReference type="InterPro" id="IPR011029">
    <property type="entry name" value="DEATH-like_dom_sf"/>
</dbReference>
<evidence type="ECO:0000313" key="3">
    <source>
        <dbReference type="Proteomes" id="UP000261340"/>
    </source>
</evidence>
<organism evidence="2 3">
    <name type="scientific">Amphilophus citrinellus</name>
    <name type="common">Midas cichlid</name>
    <name type="synonym">Cichlasoma citrinellum</name>
    <dbReference type="NCBI Taxonomy" id="61819"/>
    <lineage>
        <taxon>Eukaryota</taxon>
        <taxon>Metazoa</taxon>
        <taxon>Chordata</taxon>
        <taxon>Craniata</taxon>
        <taxon>Vertebrata</taxon>
        <taxon>Euteleostomi</taxon>
        <taxon>Actinopterygii</taxon>
        <taxon>Neopterygii</taxon>
        <taxon>Teleostei</taxon>
        <taxon>Neoteleostei</taxon>
        <taxon>Acanthomorphata</taxon>
        <taxon>Ovalentaria</taxon>
        <taxon>Cichlomorphae</taxon>
        <taxon>Cichliformes</taxon>
        <taxon>Cichlidae</taxon>
        <taxon>New World cichlids</taxon>
        <taxon>Cichlasomatinae</taxon>
        <taxon>Heroini</taxon>
        <taxon>Amphilophus</taxon>
    </lineage>
</organism>
<dbReference type="PROSITE" id="PS50209">
    <property type="entry name" value="CARD"/>
    <property type="match status" value="1"/>
</dbReference>
<dbReference type="SMART" id="SM00114">
    <property type="entry name" value="CARD"/>
    <property type="match status" value="1"/>
</dbReference>
<evidence type="ECO:0000313" key="2">
    <source>
        <dbReference type="Ensembl" id="ENSACIP00000022487.1"/>
    </source>
</evidence>
<evidence type="ECO:0000259" key="1">
    <source>
        <dbReference type="PROSITE" id="PS50209"/>
    </source>
</evidence>
<dbReference type="SUPFAM" id="SSF47986">
    <property type="entry name" value="DEATH domain"/>
    <property type="match status" value="1"/>
</dbReference>
<feature type="domain" description="CARD" evidence="1">
    <location>
        <begin position="1"/>
        <end position="88"/>
    </location>
</feature>
<dbReference type="STRING" id="61819.ENSACIP00000022487"/>
<dbReference type="Ensembl" id="ENSACIT00000023089.1">
    <property type="protein sequence ID" value="ENSACIP00000022487.1"/>
    <property type="gene ID" value="ENSACIG00000017501.1"/>
</dbReference>
<dbReference type="Gene3D" id="1.10.533.10">
    <property type="entry name" value="Death Domain, Fas"/>
    <property type="match status" value="1"/>
</dbReference>
<protein>
    <recommendedName>
        <fullName evidence="1">CARD domain-containing protein</fullName>
    </recommendedName>
</protein>
<accession>A0A3Q0SHJ1</accession>
<dbReference type="Pfam" id="PF00619">
    <property type="entry name" value="CARD"/>
    <property type="match status" value="1"/>
</dbReference>
<name>A0A3Q0SHJ1_AMPCI</name>
<dbReference type="InterPro" id="IPR001315">
    <property type="entry name" value="CARD"/>
</dbReference>
<sequence>MTEEKLMSVRSQFIDRVSEPVLRKLLDKLLERRVIIDDEMDLSGAKSRADKARQVIDIVRGKGSSASSALIGTLCDVDRCLAEQLQLM</sequence>
<reference evidence="2" key="1">
    <citation type="submission" date="2025-08" db="UniProtKB">
        <authorList>
            <consortium name="Ensembl"/>
        </authorList>
    </citation>
    <scope>IDENTIFICATION</scope>
</reference>
<dbReference type="OMA" id="CEEDPCI"/>
<dbReference type="Proteomes" id="UP000261340">
    <property type="component" value="Unplaced"/>
</dbReference>
<dbReference type="GO" id="GO:0042981">
    <property type="term" value="P:regulation of apoptotic process"/>
    <property type="evidence" value="ECO:0007669"/>
    <property type="project" value="InterPro"/>
</dbReference>
<proteinExistence type="predicted"/>
<keyword evidence="3" id="KW-1185">Reference proteome</keyword>
<dbReference type="GeneTree" id="ENSGT00970000193497"/>